<protein>
    <submittedName>
        <fullName evidence="1">Uncharacterized protein</fullName>
    </submittedName>
</protein>
<proteinExistence type="predicted"/>
<name>A0A4R7CYS4_9SPHI</name>
<dbReference type="AlphaFoldDB" id="A0A4R7CYS4"/>
<accession>A0A4R7CYS4</accession>
<dbReference type="Proteomes" id="UP000294752">
    <property type="component" value="Unassembled WGS sequence"/>
</dbReference>
<gene>
    <name evidence="1" type="ORF">B0I21_10489</name>
</gene>
<reference evidence="1 2" key="1">
    <citation type="submission" date="2019-03" db="EMBL/GenBank/DDBJ databases">
        <title>Genomic Encyclopedia of Type Strains, Phase III (KMG-III): the genomes of soil and plant-associated and newly described type strains.</title>
        <authorList>
            <person name="Whitman W."/>
        </authorList>
    </citation>
    <scope>NUCLEOTIDE SEQUENCE [LARGE SCALE GENOMIC DNA]</scope>
    <source>
        <strain evidence="1 2">CGMCC 1.12801</strain>
    </source>
</reference>
<comment type="caution">
    <text evidence="1">The sequence shown here is derived from an EMBL/GenBank/DDBJ whole genome shotgun (WGS) entry which is preliminary data.</text>
</comment>
<keyword evidence="2" id="KW-1185">Reference proteome</keyword>
<organism evidence="1 2">
    <name type="scientific">Sphingobacterium paludis</name>
    <dbReference type="NCBI Taxonomy" id="1476465"/>
    <lineage>
        <taxon>Bacteria</taxon>
        <taxon>Pseudomonadati</taxon>
        <taxon>Bacteroidota</taxon>
        <taxon>Sphingobacteriia</taxon>
        <taxon>Sphingobacteriales</taxon>
        <taxon>Sphingobacteriaceae</taxon>
        <taxon>Sphingobacterium</taxon>
    </lineage>
</organism>
<evidence type="ECO:0000313" key="1">
    <source>
        <dbReference type="EMBL" id="TDS13763.1"/>
    </source>
</evidence>
<evidence type="ECO:0000313" key="2">
    <source>
        <dbReference type="Proteomes" id="UP000294752"/>
    </source>
</evidence>
<dbReference type="EMBL" id="SNZV01000004">
    <property type="protein sequence ID" value="TDS13763.1"/>
    <property type="molecule type" value="Genomic_DNA"/>
</dbReference>
<sequence length="58" mass="6376">MEKKAYTHPTVTCTIVWLESSMAAASTGAQINPGNAQDNSPYIEDWQTQQGFSNDLDL</sequence>